<keyword evidence="4 5" id="KW-0472">Membrane</keyword>
<keyword evidence="3 5" id="KW-1133">Transmembrane helix</keyword>
<sequence>MYTATESVQSYRSSRHRNMALGALLLASFLGTADVFIIIAALPSIEKAFGAEFADTQFVATAYTLAYACTLVTGGRLGDMLGRKRVFLTGATAFAVAALGCATAGSVGVLVAIRVVQGIAAGLMLPQVLSIIRTTFPLPTQARAVSLYGAALGVATVCGQALAGLLLRADPLRLGWRTVFLVDLLPVVVIVAATMRLVPDSKAAVAARLPRLSPLLLAAGLAAVLVPLANGAARGWTREYVASVVVGSIVLTAFIFREFRVADRGSATLLPATALRDRTFGLGILTVFIYYSGTAALNMLLSYFLQSGLHRDPLTAGLQFAPLGIGFMVGSLLAGRVTNVRRVPLPVIGCSIMALTRLLMLFAVTHTGFAQLAVLEAALLITGVAQGFVVAPMIAATLGRAGVDEAGAASGTVMTISNIAVAFGVAGLGGVFLATTTRWGSVIGFSTVLLVMAALAVAAAVSSFTVTRPGTAAAQQKGSQ</sequence>
<evidence type="ECO:0000256" key="1">
    <source>
        <dbReference type="ARBA" id="ARBA00004651"/>
    </source>
</evidence>
<dbReference type="GO" id="GO:0022857">
    <property type="term" value="F:transmembrane transporter activity"/>
    <property type="evidence" value="ECO:0007669"/>
    <property type="project" value="InterPro"/>
</dbReference>
<feature type="transmembrane region" description="Helical" evidence="5">
    <location>
        <begin position="179"/>
        <end position="197"/>
    </location>
</feature>
<proteinExistence type="predicted"/>
<dbReference type="RefSeq" id="WP_154790110.1">
    <property type="nucleotide sequence ID" value="NZ_WMBB01000011.1"/>
</dbReference>
<feature type="transmembrane region" description="Helical" evidence="5">
    <location>
        <begin position="209"/>
        <end position="228"/>
    </location>
</feature>
<dbReference type="InterPro" id="IPR020846">
    <property type="entry name" value="MFS_dom"/>
</dbReference>
<reference evidence="7 8" key="1">
    <citation type="submission" date="2019-11" db="EMBL/GenBank/DDBJ databases">
        <title>Nocardia sp. nov. CT2-14 isolated from soil.</title>
        <authorList>
            <person name="Kanchanasin P."/>
            <person name="Tanasupawat S."/>
            <person name="Yuki M."/>
            <person name="Kudo T."/>
        </authorList>
    </citation>
    <scope>NUCLEOTIDE SEQUENCE [LARGE SCALE GENOMIC DNA]</scope>
    <source>
        <strain evidence="7 8">CT2-14</strain>
    </source>
</reference>
<feature type="transmembrane region" description="Helical" evidence="5">
    <location>
        <begin position="86"/>
        <end position="105"/>
    </location>
</feature>
<protein>
    <submittedName>
        <fullName evidence="7">MFS transporter</fullName>
    </submittedName>
</protein>
<gene>
    <name evidence="7" type="ORF">GLP40_23175</name>
</gene>
<feature type="transmembrane region" description="Helical" evidence="5">
    <location>
        <begin position="111"/>
        <end position="132"/>
    </location>
</feature>
<feature type="transmembrane region" description="Helical" evidence="5">
    <location>
        <begin position="316"/>
        <end position="335"/>
    </location>
</feature>
<feature type="domain" description="Major facilitator superfamily (MFS) profile" evidence="6">
    <location>
        <begin position="20"/>
        <end position="471"/>
    </location>
</feature>
<feature type="transmembrane region" description="Helical" evidence="5">
    <location>
        <begin position="240"/>
        <end position="259"/>
    </location>
</feature>
<evidence type="ECO:0000256" key="5">
    <source>
        <dbReference type="SAM" id="Phobius"/>
    </source>
</evidence>
<keyword evidence="2 5" id="KW-0812">Transmembrane</keyword>
<feature type="transmembrane region" description="Helical" evidence="5">
    <location>
        <begin position="439"/>
        <end position="461"/>
    </location>
</feature>
<accession>A0A6I3L3Z3</accession>
<organism evidence="7 8">
    <name type="scientific">Nocardia aurantiaca</name>
    <dbReference type="NCBI Taxonomy" id="2675850"/>
    <lineage>
        <taxon>Bacteria</taxon>
        <taxon>Bacillati</taxon>
        <taxon>Actinomycetota</taxon>
        <taxon>Actinomycetes</taxon>
        <taxon>Mycobacteriales</taxon>
        <taxon>Nocardiaceae</taxon>
        <taxon>Nocardia</taxon>
    </lineage>
</organism>
<dbReference type="Gene3D" id="1.20.1250.20">
    <property type="entry name" value="MFS general substrate transporter like domains"/>
    <property type="match status" value="1"/>
</dbReference>
<feature type="transmembrane region" description="Helical" evidence="5">
    <location>
        <begin position="57"/>
        <end position="74"/>
    </location>
</feature>
<name>A0A6I3L3Z3_9NOCA</name>
<comment type="subcellular location">
    <subcellularLocation>
        <location evidence="1">Cell membrane</location>
        <topology evidence="1">Multi-pass membrane protein</topology>
    </subcellularLocation>
</comment>
<evidence type="ECO:0000256" key="2">
    <source>
        <dbReference type="ARBA" id="ARBA00022692"/>
    </source>
</evidence>
<evidence type="ECO:0000256" key="4">
    <source>
        <dbReference type="ARBA" id="ARBA00023136"/>
    </source>
</evidence>
<dbReference type="InterPro" id="IPR036259">
    <property type="entry name" value="MFS_trans_sf"/>
</dbReference>
<feature type="transmembrane region" description="Helical" evidence="5">
    <location>
        <begin position="377"/>
        <end position="399"/>
    </location>
</feature>
<evidence type="ECO:0000256" key="3">
    <source>
        <dbReference type="ARBA" id="ARBA00022989"/>
    </source>
</evidence>
<dbReference type="CDD" id="cd17321">
    <property type="entry name" value="MFS_MMR_MDR_like"/>
    <property type="match status" value="1"/>
</dbReference>
<dbReference type="GO" id="GO:0005886">
    <property type="term" value="C:plasma membrane"/>
    <property type="evidence" value="ECO:0007669"/>
    <property type="project" value="UniProtKB-SubCell"/>
</dbReference>
<feature type="transmembrane region" description="Helical" evidence="5">
    <location>
        <begin position="411"/>
        <end position="433"/>
    </location>
</feature>
<feature type="transmembrane region" description="Helical" evidence="5">
    <location>
        <begin position="347"/>
        <end position="365"/>
    </location>
</feature>
<dbReference type="PANTHER" id="PTHR42718">
    <property type="entry name" value="MAJOR FACILITATOR SUPERFAMILY MULTIDRUG TRANSPORTER MFSC"/>
    <property type="match status" value="1"/>
</dbReference>
<dbReference type="AlphaFoldDB" id="A0A6I3L3Z3"/>
<evidence type="ECO:0000259" key="6">
    <source>
        <dbReference type="PROSITE" id="PS50850"/>
    </source>
</evidence>
<dbReference type="PROSITE" id="PS50850">
    <property type="entry name" value="MFS"/>
    <property type="match status" value="1"/>
</dbReference>
<dbReference type="InterPro" id="IPR011701">
    <property type="entry name" value="MFS"/>
</dbReference>
<feature type="transmembrane region" description="Helical" evidence="5">
    <location>
        <begin position="280"/>
        <end position="304"/>
    </location>
</feature>
<dbReference type="Pfam" id="PF07690">
    <property type="entry name" value="MFS_1"/>
    <property type="match status" value="1"/>
</dbReference>
<comment type="caution">
    <text evidence="7">The sequence shown here is derived from an EMBL/GenBank/DDBJ whole genome shotgun (WGS) entry which is preliminary data.</text>
</comment>
<dbReference type="PANTHER" id="PTHR42718:SF39">
    <property type="entry name" value="ACTINORHODIN TRANSPORTER-RELATED"/>
    <property type="match status" value="1"/>
</dbReference>
<dbReference type="Proteomes" id="UP000432464">
    <property type="component" value="Unassembled WGS sequence"/>
</dbReference>
<feature type="transmembrane region" description="Helical" evidence="5">
    <location>
        <begin position="144"/>
        <end position="167"/>
    </location>
</feature>
<dbReference type="SUPFAM" id="SSF103473">
    <property type="entry name" value="MFS general substrate transporter"/>
    <property type="match status" value="1"/>
</dbReference>
<dbReference type="EMBL" id="WMBB01000011">
    <property type="protein sequence ID" value="MTE15660.1"/>
    <property type="molecule type" value="Genomic_DNA"/>
</dbReference>
<dbReference type="Gene3D" id="1.20.1720.10">
    <property type="entry name" value="Multidrug resistance protein D"/>
    <property type="match status" value="1"/>
</dbReference>
<feature type="transmembrane region" description="Helical" evidence="5">
    <location>
        <begin position="21"/>
        <end position="45"/>
    </location>
</feature>
<evidence type="ECO:0000313" key="8">
    <source>
        <dbReference type="Proteomes" id="UP000432464"/>
    </source>
</evidence>
<evidence type="ECO:0000313" key="7">
    <source>
        <dbReference type="EMBL" id="MTE15660.1"/>
    </source>
</evidence>
<keyword evidence="8" id="KW-1185">Reference proteome</keyword>